<keyword evidence="3" id="KW-1003">Cell membrane</keyword>
<evidence type="ECO:0000259" key="9">
    <source>
        <dbReference type="Pfam" id="PF02308"/>
    </source>
</evidence>
<evidence type="ECO:0000256" key="1">
    <source>
        <dbReference type="ARBA" id="ARBA00004651"/>
    </source>
</evidence>
<dbReference type="AlphaFoldDB" id="A0A840A3R1"/>
<comment type="caution">
    <text evidence="10">The sequence shown here is derived from an EMBL/GenBank/DDBJ whole genome shotgun (WGS) entry which is preliminary data.</text>
</comment>
<keyword evidence="4 7" id="KW-0812">Transmembrane</keyword>
<feature type="transmembrane region" description="Helical" evidence="7">
    <location>
        <begin position="62"/>
        <end position="79"/>
    </location>
</feature>
<keyword evidence="5 7" id="KW-1133">Transmembrane helix</keyword>
<dbReference type="PANTHER" id="PTHR33778">
    <property type="entry name" value="PROTEIN MGTC"/>
    <property type="match status" value="1"/>
</dbReference>
<dbReference type="InterPro" id="IPR049177">
    <property type="entry name" value="MgtC_SapB_SrpB_YhiD_N"/>
</dbReference>
<proteinExistence type="inferred from homology"/>
<evidence type="ECO:0000313" key="11">
    <source>
        <dbReference type="Proteomes" id="UP000530564"/>
    </source>
</evidence>
<reference evidence="10 11" key="1">
    <citation type="submission" date="2020-08" db="EMBL/GenBank/DDBJ databases">
        <title>Genomic Encyclopedia of Type Strains, Phase IV (KMG-IV): sequencing the most valuable type-strain genomes for metagenomic binning, comparative biology and taxonomic classification.</title>
        <authorList>
            <person name="Goeker M."/>
        </authorList>
    </citation>
    <scope>NUCLEOTIDE SEQUENCE [LARGE SCALE GENOMIC DNA]</scope>
    <source>
        <strain evidence="10 11">DSM 21793</strain>
    </source>
</reference>
<comment type="similarity">
    <text evidence="2 7">Belongs to the MgtC/SapB family.</text>
</comment>
<feature type="region of interest" description="Disordered" evidence="8">
    <location>
        <begin position="151"/>
        <end position="173"/>
    </location>
</feature>
<feature type="transmembrane region" description="Helical" evidence="7">
    <location>
        <begin position="37"/>
        <end position="56"/>
    </location>
</feature>
<evidence type="ECO:0000313" key="10">
    <source>
        <dbReference type="EMBL" id="MBB3893018.1"/>
    </source>
</evidence>
<evidence type="ECO:0000256" key="4">
    <source>
        <dbReference type="ARBA" id="ARBA00022692"/>
    </source>
</evidence>
<feature type="transmembrane region" description="Helical" evidence="7">
    <location>
        <begin position="6"/>
        <end position="25"/>
    </location>
</feature>
<keyword evidence="7" id="KW-0997">Cell inner membrane</keyword>
<dbReference type="InterPro" id="IPR003416">
    <property type="entry name" value="MgtC/SapB/SrpB/YhiD_fam"/>
</dbReference>
<feature type="transmembrane region" description="Helical" evidence="7">
    <location>
        <begin position="108"/>
        <end position="126"/>
    </location>
</feature>
<accession>A0A840A3R1</accession>
<dbReference type="PRINTS" id="PR01837">
    <property type="entry name" value="MGTCSAPBPROT"/>
</dbReference>
<evidence type="ECO:0000256" key="5">
    <source>
        <dbReference type="ARBA" id="ARBA00022989"/>
    </source>
</evidence>
<dbReference type="Pfam" id="PF02308">
    <property type="entry name" value="MgtC"/>
    <property type="match status" value="1"/>
</dbReference>
<feature type="domain" description="MgtC/SapB/SrpB/YhiD N-terminal" evidence="9">
    <location>
        <begin position="14"/>
        <end position="125"/>
    </location>
</feature>
<dbReference type="GO" id="GO:0005886">
    <property type="term" value="C:plasma membrane"/>
    <property type="evidence" value="ECO:0007669"/>
    <property type="project" value="UniProtKB-SubCell"/>
</dbReference>
<name>A0A840A3R1_9CAUL</name>
<dbReference type="RefSeq" id="WP_183776054.1">
    <property type="nucleotide sequence ID" value="NZ_JACIDK010000006.1"/>
</dbReference>
<sequence length="173" mass="18283">MAESPWYLDIFRIALAALLGCAIGWQRERRGRDAGIRTYMATVLGSCAFGLISGAIGDQGRIAVGVVTGIGFIGAGVILRDGSRVTGLTTAATLWASTAVGLSTAYGLYHLAVIAAVLILGVLELPRVPGWSRFSMRARVNASSDRLLRPEVGAAIRPRADDQRAAEDKSEDP</sequence>
<dbReference type="EMBL" id="JACIDK010000006">
    <property type="protein sequence ID" value="MBB3893018.1"/>
    <property type="molecule type" value="Genomic_DNA"/>
</dbReference>
<feature type="compositionally biased region" description="Basic and acidic residues" evidence="8">
    <location>
        <begin position="158"/>
        <end position="173"/>
    </location>
</feature>
<keyword evidence="11" id="KW-1185">Reference proteome</keyword>
<evidence type="ECO:0000256" key="6">
    <source>
        <dbReference type="ARBA" id="ARBA00023136"/>
    </source>
</evidence>
<organism evidence="10 11">
    <name type="scientific">Phenylobacterium haematophilum</name>
    <dbReference type="NCBI Taxonomy" id="98513"/>
    <lineage>
        <taxon>Bacteria</taxon>
        <taxon>Pseudomonadati</taxon>
        <taxon>Pseudomonadota</taxon>
        <taxon>Alphaproteobacteria</taxon>
        <taxon>Caulobacterales</taxon>
        <taxon>Caulobacteraceae</taxon>
        <taxon>Phenylobacterium</taxon>
    </lineage>
</organism>
<evidence type="ECO:0000256" key="7">
    <source>
        <dbReference type="RuleBase" id="RU365041"/>
    </source>
</evidence>
<keyword evidence="6 7" id="KW-0472">Membrane</keyword>
<dbReference type="Proteomes" id="UP000530564">
    <property type="component" value="Unassembled WGS sequence"/>
</dbReference>
<comment type="subcellular location">
    <subcellularLocation>
        <location evidence="7">Cell inner membrane</location>
        <topology evidence="7">Multi-pass membrane protein</topology>
    </subcellularLocation>
    <subcellularLocation>
        <location evidence="1">Cell membrane</location>
        <topology evidence="1">Multi-pass membrane protein</topology>
    </subcellularLocation>
</comment>
<protein>
    <recommendedName>
        <fullName evidence="7">Protein MgtC</fullName>
    </recommendedName>
</protein>
<evidence type="ECO:0000256" key="3">
    <source>
        <dbReference type="ARBA" id="ARBA00022475"/>
    </source>
</evidence>
<evidence type="ECO:0000256" key="8">
    <source>
        <dbReference type="SAM" id="MobiDB-lite"/>
    </source>
</evidence>
<dbReference type="PANTHER" id="PTHR33778:SF1">
    <property type="entry name" value="MAGNESIUM TRANSPORTER YHID-RELATED"/>
    <property type="match status" value="1"/>
</dbReference>
<gene>
    <name evidence="10" type="ORF">GGQ61_003756</name>
</gene>
<evidence type="ECO:0000256" key="2">
    <source>
        <dbReference type="ARBA" id="ARBA00009298"/>
    </source>
</evidence>